<evidence type="ECO:0000259" key="11">
    <source>
        <dbReference type="Pfam" id="PF00590"/>
    </source>
</evidence>
<dbReference type="NCBIfam" id="TIGR01469">
    <property type="entry name" value="cobA_cysG_Cterm"/>
    <property type="match status" value="1"/>
</dbReference>
<evidence type="ECO:0000313" key="12">
    <source>
        <dbReference type="EMBL" id="OEJ68392.1"/>
    </source>
</evidence>
<dbReference type="NCBIfam" id="NF004790">
    <property type="entry name" value="PRK06136.1"/>
    <property type="match status" value="1"/>
</dbReference>
<dbReference type="Gene3D" id="3.40.1010.10">
    <property type="entry name" value="Cobalt-precorrin-4 Transmethylase, Domain 1"/>
    <property type="match status" value="1"/>
</dbReference>
<dbReference type="InterPro" id="IPR014777">
    <property type="entry name" value="4pyrrole_Mease_sub1"/>
</dbReference>
<evidence type="ECO:0000256" key="1">
    <source>
        <dbReference type="ARBA" id="ARBA00005879"/>
    </source>
</evidence>
<evidence type="ECO:0000256" key="8">
    <source>
        <dbReference type="ARBA" id="ARBA00025705"/>
    </source>
</evidence>
<dbReference type="InterPro" id="IPR003043">
    <property type="entry name" value="Uropor_MeTrfase_CS"/>
</dbReference>
<keyword evidence="7" id="KW-0627">Porphyrin biosynthesis</keyword>
<dbReference type="InterPro" id="IPR035996">
    <property type="entry name" value="4pyrrol_Methylase_sf"/>
</dbReference>
<dbReference type="InterPro" id="IPR014776">
    <property type="entry name" value="4pyrrole_Mease_sub2"/>
</dbReference>
<dbReference type="AlphaFoldDB" id="A0A1E5QAH7"/>
<dbReference type="FunFam" id="3.40.1010.10:FF:000001">
    <property type="entry name" value="Siroheme synthase"/>
    <property type="match status" value="1"/>
</dbReference>
<protein>
    <recommendedName>
        <fullName evidence="2">uroporphyrinogen-III C-methyltransferase</fullName>
        <ecNumber evidence="2">2.1.1.107</ecNumber>
    </recommendedName>
</protein>
<dbReference type="GO" id="GO:0004851">
    <property type="term" value="F:uroporphyrin-III C-methyltransferase activity"/>
    <property type="evidence" value="ECO:0007669"/>
    <property type="project" value="UniProtKB-EC"/>
</dbReference>
<organism evidence="12 13">
    <name type="scientific">Magnetovibrio blakemorei</name>
    <dbReference type="NCBI Taxonomy" id="28181"/>
    <lineage>
        <taxon>Bacteria</taxon>
        <taxon>Pseudomonadati</taxon>
        <taxon>Pseudomonadota</taxon>
        <taxon>Alphaproteobacteria</taxon>
        <taxon>Rhodospirillales</taxon>
        <taxon>Magnetovibrionaceae</taxon>
        <taxon>Magnetovibrio</taxon>
    </lineage>
</organism>
<evidence type="ECO:0000256" key="10">
    <source>
        <dbReference type="RuleBase" id="RU003960"/>
    </source>
</evidence>
<proteinExistence type="inferred from homology"/>
<sequence length="267" mass="28674">MTLSKVKDKSDGVSVFIVGAGPGDPGLLTLKAAECLKKADVVVYDRLVSDDILDMVPASAEKIFAGKAARDHFMPQDEINQTLVDLARLDKTVVRLKGGDPFIFGRGSEEAMFLAEHNVNFEIVPGITASAGCGAYAGIPLTHRGYVTGVRFVTGHCREGQHLDLNWKSMADPNTTLVIYMGLINVQKISDELIKAGLPGDMPAAGIERGTTPDQRTILTTLKDLPACIDRADLKAPSLLIIGKVVDLASTIAWHTPAHECLLEEDV</sequence>
<dbReference type="PROSITE" id="PS00840">
    <property type="entry name" value="SUMT_2"/>
    <property type="match status" value="1"/>
</dbReference>
<evidence type="ECO:0000313" key="13">
    <source>
        <dbReference type="Proteomes" id="UP000095347"/>
    </source>
</evidence>
<evidence type="ECO:0000256" key="3">
    <source>
        <dbReference type="ARBA" id="ARBA00022573"/>
    </source>
</evidence>
<dbReference type="PANTHER" id="PTHR45790">
    <property type="entry name" value="SIROHEME SYNTHASE-RELATED"/>
    <property type="match status" value="1"/>
</dbReference>
<evidence type="ECO:0000256" key="2">
    <source>
        <dbReference type="ARBA" id="ARBA00012162"/>
    </source>
</evidence>
<comment type="similarity">
    <text evidence="1 10">Belongs to the precorrin methyltransferase family.</text>
</comment>
<dbReference type="OrthoDB" id="9815856at2"/>
<dbReference type="EC" id="2.1.1.107" evidence="2"/>
<dbReference type="EMBL" id="MCGG01000014">
    <property type="protein sequence ID" value="OEJ68392.1"/>
    <property type="molecule type" value="Genomic_DNA"/>
</dbReference>
<dbReference type="FunFam" id="3.30.950.10:FF:000001">
    <property type="entry name" value="Siroheme synthase"/>
    <property type="match status" value="1"/>
</dbReference>
<dbReference type="GO" id="GO:0019354">
    <property type="term" value="P:siroheme biosynthetic process"/>
    <property type="evidence" value="ECO:0007669"/>
    <property type="project" value="UniProtKB-UniPathway"/>
</dbReference>
<evidence type="ECO:0000256" key="5">
    <source>
        <dbReference type="ARBA" id="ARBA00022679"/>
    </source>
</evidence>
<feature type="domain" description="Tetrapyrrole methylase" evidence="11">
    <location>
        <begin position="15"/>
        <end position="225"/>
    </location>
</feature>
<dbReference type="GO" id="GO:0032259">
    <property type="term" value="P:methylation"/>
    <property type="evidence" value="ECO:0007669"/>
    <property type="project" value="UniProtKB-KW"/>
</dbReference>
<dbReference type="PROSITE" id="PS00839">
    <property type="entry name" value="SUMT_1"/>
    <property type="match status" value="1"/>
</dbReference>
<keyword evidence="3" id="KW-0169">Cobalamin biosynthesis</keyword>
<keyword evidence="13" id="KW-1185">Reference proteome</keyword>
<dbReference type="Proteomes" id="UP000095347">
    <property type="component" value="Unassembled WGS sequence"/>
</dbReference>
<dbReference type="SUPFAM" id="SSF53790">
    <property type="entry name" value="Tetrapyrrole methylase"/>
    <property type="match status" value="1"/>
</dbReference>
<dbReference type="UniPathway" id="UPA00262">
    <property type="reaction ID" value="UER00211"/>
</dbReference>
<name>A0A1E5QAH7_9PROT</name>
<dbReference type="Pfam" id="PF00590">
    <property type="entry name" value="TP_methylase"/>
    <property type="match status" value="1"/>
</dbReference>
<keyword evidence="6" id="KW-0949">S-adenosyl-L-methionine</keyword>
<dbReference type="CDD" id="cd11642">
    <property type="entry name" value="SUMT"/>
    <property type="match status" value="1"/>
</dbReference>
<reference evidence="13" key="1">
    <citation type="submission" date="2016-07" db="EMBL/GenBank/DDBJ databases">
        <authorList>
            <person name="Florea S."/>
            <person name="Webb J.S."/>
            <person name="Jaromczyk J."/>
            <person name="Schardl C.L."/>
        </authorList>
    </citation>
    <scope>NUCLEOTIDE SEQUENCE [LARGE SCALE GENOMIC DNA]</scope>
    <source>
        <strain evidence="13">MV-1</strain>
    </source>
</reference>
<comment type="caution">
    <text evidence="12">The sequence shown here is derived from an EMBL/GenBank/DDBJ whole genome shotgun (WGS) entry which is preliminary data.</text>
</comment>
<gene>
    <name evidence="12" type="ORF">BEN30_06440</name>
</gene>
<dbReference type="InterPro" id="IPR006366">
    <property type="entry name" value="CobA/CysG_C"/>
</dbReference>
<evidence type="ECO:0000256" key="7">
    <source>
        <dbReference type="ARBA" id="ARBA00023244"/>
    </source>
</evidence>
<comment type="pathway">
    <text evidence="9">Cofactor biosynthesis; adenosylcobalamin biosynthesis; precorrin-2 from uroporphyrinogen III: step 1/1.</text>
</comment>
<evidence type="ECO:0000256" key="4">
    <source>
        <dbReference type="ARBA" id="ARBA00022603"/>
    </source>
</evidence>
<dbReference type="InterPro" id="IPR050161">
    <property type="entry name" value="Siro_Cobalamin_biosynth"/>
</dbReference>
<dbReference type="PANTHER" id="PTHR45790:SF3">
    <property type="entry name" value="S-ADENOSYL-L-METHIONINE-DEPENDENT UROPORPHYRINOGEN III METHYLTRANSFERASE, CHLOROPLASTIC"/>
    <property type="match status" value="1"/>
</dbReference>
<evidence type="ECO:0000256" key="9">
    <source>
        <dbReference type="ARBA" id="ARBA00060548"/>
    </source>
</evidence>
<dbReference type="Gene3D" id="3.30.950.10">
    <property type="entry name" value="Methyltransferase, Cobalt-precorrin-4 Transmethylase, Domain 2"/>
    <property type="match status" value="1"/>
</dbReference>
<accession>A0A1E5QAH7</accession>
<evidence type="ECO:0000256" key="6">
    <source>
        <dbReference type="ARBA" id="ARBA00022691"/>
    </source>
</evidence>
<keyword evidence="4 10" id="KW-0489">Methyltransferase</keyword>
<dbReference type="InterPro" id="IPR000878">
    <property type="entry name" value="4pyrrol_Mease"/>
</dbReference>
<dbReference type="GO" id="GO:0009236">
    <property type="term" value="P:cobalamin biosynthetic process"/>
    <property type="evidence" value="ECO:0007669"/>
    <property type="project" value="UniProtKB-KW"/>
</dbReference>
<dbReference type="STRING" id="28181.BEN30_06440"/>
<comment type="pathway">
    <text evidence="8">Porphyrin-containing compound metabolism; siroheme biosynthesis; precorrin-2 from uroporphyrinogen III: step 1/1.</text>
</comment>
<keyword evidence="5 10" id="KW-0808">Transferase</keyword>